<proteinExistence type="predicted"/>
<evidence type="ECO:0008006" key="3">
    <source>
        <dbReference type="Google" id="ProtNLM"/>
    </source>
</evidence>
<sequence>MYFDEQFNAFVLGSSNDESLLNTLDVLLFKSSTSSKFNSVSDKLDDFWRSNFIENVTTEQMNSESFILALSQYIRSTSINKDIVIKLLERNRNSVVKAIRQSGIIANADHCSWVVLSEINNQTDLLEFKEFLLTVEYIQLQYQERCNAYKELKNQTQFDQVTAMIFSSLYACEYLILSPKSIDNFYTKIPYQYGVEEYIPVENVWKAFNHIITSANIQKKEFTEKTLALIFKGTMMPFVLGQNLNDKLITSYDSFKRMVACQIEINLYRDQVIDSYCFDLETNYHLENNQLKLKSSSKEPDLFSDKLTILSIYWLYRGFNSLEKSPYLIQLDKGVNFKANLEALAKTQGIILQLEEVYGIKKADFGEVYDLSTLIFTMLMIQAHFEYNFVQPFKDMARNAEMHPFIALERLAIKGFSEGKDRMPLNHAKMKDKAISMSDWILEGSGNSKKREMSRILDFWSQDLREGESSSYGEKSFYKLDGYMFSLPWVTFQKNFNTATINTFRKLYKNRASLKSETDLMEQNLAGLLAKCKGRVYSQYEPSESGVGEIDAIVVSEDKILVIELKSTYVKSSVKEIYEYRNFVLKKAAYQLSRKSEYVRDVFLPSLGLDSSQFSIHSWIVDTTLEFDHEYIDGFLKVSFEELVIILNGHKQYLSNMMDNDNTNKNPLSGYEENLEALIESVEGNTFWTTNLSLISSIQESNNASPLKA</sequence>
<evidence type="ECO:0000313" key="1">
    <source>
        <dbReference type="EMBL" id="PWK13308.1"/>
    </source>
</evidence>
<comment type="caution">
    <text evidence="1">The sequence shown here is derived from an EMBL/GenBank/DDBJ whole genome shotgun (WGS) entry which is preliminary data.</text>
</comment>
<dbReference type="GeneID" id="60255040"/>
<gene>
    <name evidence="1" type="ORF">C8D84_105121</name>
</gene>
<evidence type="ECO:0000313" key="2">
    <source>
        <dbReference type="Proteomes" id="UP000245655"/>
    </source>
</evidence>
<keyword evidence="2" id="KW-1185">Reference proteome</keyword>
<accession>A0A2V2A8Q3</accession>
<reference evidence="1 2" key="1">
    <citation type="submission" date="2018-05" db="EMBL/GenBank/DDBJ databases">
        <title>Genomic Encyclopedia of Type Strains, Phase IV (KMG-IV): sequencing the most valuable type-strain genomes for metagenomic binning, comparative biology and taxonomic classification.</title>
        <authorList>
            <person name="Goeker M."/>
        </authorList>
    </citation>
    <scope>NUCLEOTIDE SEQUENCE [LARGE SCALE GENOMIC DNA]</scope>
    <source>
        <strain evidence="1 2">DSM 7229</strain>
    </source>
</reference>
<dbReference type="Proteomes" id="UP000245655">
    <property type="component" value="Unassembled WGS sequence"/>
</dbReference>
<organism evidence="1 2">
    <name type="scientific">Psychrobacter immobilis</name>
    <dbReference type="NCBI Taxonomy" id="498"/>
    <lineage>
        <taxon>Bacteria</taxon>
        <taxon>Pseudomonadati</taxon>
        <taxon>Pseudomonadota</taxon>
        <taxon>Gammaproteobacteria</taxon>
        <taxon>Moraxellales</taxon>
        <taxon>Moraxellaceae</taxon>
        <taxon>Psychrobacter</taxon>
    </lineage>
</organism>
<name>A0A2V2A8Q3_PSYIM</name>
<dbReference type="AlphaFoldDB" id="A0A2V2A8Q3"/>
<dbReference type="RefSeq" id="WP_109590877.1">
    <property type="nucleotide sequence ID" value="NZ_CAJGZY010000005.1"/>
</dbReference>
<protein>
    <recommendedName>
        <fullName evidence="3">Nuclease-like protein</fullName>
    </recommendedName>
</protein>
<dbReference type="EMBL" id="QGGM01000005">
    <property type="protein sequence ID" value="PWK13308.1"/>
    <property type="molecule type" value="Genomic_DNA"/>
</dbReference>